<name>A0ABU3PS19_9ACTN</name>
<dbReference type="Proteomes" id="UP001268542">
    <property type="component" value="Unassembled WGS sequence"/>
</dbReference>
<comment type="caution">
    <text evidence="1">The sequence shown here is derived from an EMBL/GenBank/DDBJ whole genome shotgun (WGS) entry which is preliminary data.</text>
</comment>
<protein>
    <recommendedName>
        <fullName evidence="3">Phosphodiesterase</fullName>
    </recommendedName>
</protein>
<dbReference type="InterPro" id="IPR020835">
    <property type="entry name" value="Catalase_sf"/>
</dbReference>
<evidence type="ECO:0000313" key="1">
    <source>
        <dbReference type="EMBL" id="MDT9592025.1"/>
    </source>
</evidence>
<organism evidence="1 2">
    <name type="scientific">Nocardioides imazamoxiresistens</name>
    <dbReference type="NCBI Taxonomy" id="3231893"/>
    <lineage>
        <taxon>Bacteria</taxon>
        <taxon>Bacillati</taxon>
        <taxon>Actinomycetota</taxon>
        <taxon>Actinomycetes</taxon>
        <taxon>Propionibacteriales</taxon>
        <taxon>Nocardioidaceae</taxon>
        <taxon>Nocardioides</taxon>
    </lineage>
</organism>
<evidence type="ECO:0008006" key="3">
    <source>
        <dbReference type="Google" id="ProtNLM"/>
    </source>
</evidence>
<keyword evidence="2" id="KW-1185">Reference proteome</keyword>
<gene>
    <name evidence="1" type="ORF">RDV89_03035</name>
</gene>
<sequence>MPQLVPPVVTALPRAAARAAGEGLAGVTRAVAALRPGAKPLHPAGTVVRGRLTRHGASDGAPPTGVDLLDRPGEGEVVVRLSRAVGLPHPVPDVWGLALRLQHEGETGDLLLASTGWRGPLRHVLVPRWEGSDRPLTTLLPYRTPTGPVLIGARSTDQQEDGAVQRWTLSWARGLGPWHAFADLEIEHPVGDALDGEDEEIEFDPVLHQVSGLRQYPTVRRLRRPAYRTAQRTH</sequence>
<dbReference type="RefSeq" id="WP_315731190.1">
    <property type="nucleotide sequence ID" value="NZ_JAVYII010000001.1"/>
</dbReference>
<dbReference type="SUPFAM" id="SSF56634">
    <property type="entry name" value="Heme-dependent catalase-like"/>
    <property type="match status" value="2"/>
</dbReference>
<accession>A0ABU3PS19</accession>
<evidence type="ECO:0000313" key="2">
    <source>
        <dbReference type="Proteomes" id="UP001268542"/>
    </source>
</evidence>
<proteinExistence type="predicted"/>
<dbReference type="EMBL" id="JAVYII010000001">
    <property type="protein sequence ID" value="MDT9592025.1"/>
    <property type="molecule type" value="Genomic_DNA"/>
</dbReference>
<reference evidence="1 2" key="1">
    <citation type="submission" date="2023-08" db="EMBL/GenBank/DDBJ databases">
        <title>Nocardioides seae sp. nov., a bacterium isolated from a soil.</title>
        <authorList>
            <person name="Wang X."/>
        </authorList>
    </citation>
    <scope>NUCLEOTIDE SEQUENCE [LARGE SCALE GENOMIC DNA]</scope>
    <source>
        <strain evidence="1 2">YZH12</strain>
    </source>
</reference>